<dbReference type="EMBL" id="MDDS01000006">
    <property type="protein sequence ID" value="ODP39368.1"/>
    <property type="molecule type" value="Genomic_DNA"/>
</dbReference>
<dbReference type="EC" id="2.1.1.-" evidence="4"/>
<gene>
    <name evidence="6" type="ORF">BFL28_10480</name>
</gene>
<dbReference type="OrthoDB" id="9773571at2"/>
<keyword evidence="7" id="KW-1185">Reference proteome</keyword>
<comment type="catalytic activity">
    <reaction evidence="3">
        <text>a 2'-deoxyadenosine in DNA + S-adenosyl-L-methionine = an N(6)-methyl-2'-deoxyadenosine in DNA + S-adenosyl-L-homocysteine + H(+)</text>
        <dbReference type="Rhea" id="RHEA:15197"/>
        <dbReference type="Rhea" id="RHEA-COMP:12418"/>
        <dbReference type="Rhea" id="RHEA-COMP:12419"/>
        <dbReference type="ChEBI" id="CHEBI:15378"/>
        <dbReference type="ChEBI" id="CHEBI:57856"/>
        <dbReference type="ChEBI" id="CHEBI:59789"/>
        <dbReference type="ChEBI" id="CHEBI:90615"/>
        <dbReference type="ChEBI" id="CHEBI:90616"/>
        <dbReference type="EC" id="2.1.1.72"/>
    </reaction>
</comment>
<name>A0A1E3M081_9SPHN</name>
<dbReference type="InterPro" id="IPR001091">
    <property type="entry name" value="RM_Methyltransferase"/>
</dbReference>
<evidence type="ECO:0000259" key="5">
    <source>
        <dbReference type="Pfam" id="PF01555"/>
    </source>
</evidence>
<dbReference type="SUPFAM" id="SSF53335">
    <property type="entry name" value="S-adenosyl-L-methionine-dependent methyltransferases"/>
    <property type="match status" value="1"/>
</dbReference>
<evidence type="ECO:0000256" key="4">
    <source>
        <dbReference type="RuleBase" id="RU362026"/>
    </source>
</evidence>
<keyword evidence="1 6" id="KW-0489">Methyltransferase</keyword>
<protein>
    <recommendedName>
        <fullName evidence="4">Methyltransferase</fullName>
        <ecNumber evidence="4">2.1.1.-</ecNumber>
    </recommendedName>
</protein>
<evidence type="ECO:0000313" key="7">
    <source>
        <dbReference type="Proteomes" id="UP000094487"/>
    </source>
</evidence>
<dbReference type="Pfam" id="PF01555">
    <property type="entry name" value="N6_N4_Mtase"/>
    <property type="match status" value="1"/>
</dbReference>
<dbReference type="GO" id="GO:0009007">
    <property type="term" value="F:site-specific DNA-methyltransferase (adenine-specific) activity"/>
    <property type="evidence" value="ECO:0007669"/>
    <property type="project" value="UniProtKB-EC"/>
</dbReference>
<dbReference type="GO" id="GO:0003677">
    <property type="term" value="F:DNA binding"/>
    <property type="evidence" value="ECO:0007669"/>
    <property type="project" value="InterPro"/>
</dbReference>
<dbReference type="InterPro" id="IPR002941">
    <property type="entry name" value="DNA_methylase_N4/N6"/>
</dbReference>
<reference evidence="6 7" key="1">
    <citation type="submission" date="2016-08" db="EMBL/GenBank/DDBJ databases">
        <title>Draft genome of the agarase producing Sphingomonas sp. MCT13.</title>
        <authorList>
            <person name="D'Andrea M.M."/>
            <person name="Rossolini G.M."/>
            <person name="Thaller M.C."/>
        </authorList>
    </citation>
    <scope>NUCLEOTIDE SEQUENCE [LARGE SCALE GENOMIC DNA]</scope>
    <source>
        <strain evidence="6 7">MCT13</strain>
    </source>
</reference>
<comment type="similarity">
    <text evidence="4">Belongs to the N(4)/N(6)-methyltransferase family.</text>
</comment>
<dbReference type="STRING" id="1888892.BFL28_10480"/>
<comment type="caution">
    <text evidence="6">The sequence shown here is derived from an EMBL/GenBank/DDBJ whole genome shotgun (WGS) entry which is preliminary data.</text>
</comment>
<dbReference type="PRINTS" id="PR00508">
    <property type="entry name" value="S21N4MTFRASE"/>
</dbReference>
<evidence type="ECO:0000313" key="6">
    <source>
        <dbReference type="EMBL" id="ODP39368.1"/>
    </source>
</evidence>
<sequence>MPTLGKVAAVITDIPYGTTRCSWDQIIPFTEMWDAIGRVTERGTPVLLFGSEPFSSTLRMSNLRQFKYDWIWNKPKGTGFLNAKKQPLRKHETVSVFSDGATRYYPQKTTGHERKKTFRGRHLQTEVYGQMAGDYHYDSTERYPGTVLTFSSDTQNSSFHPTQKPVDLMEYLVRTFAQEGEVVLDFTMGSGTTGVAALRAGRRFIGIERDPKHFETACMRLRIETGEDFGPLSVGAAA</sequence>
<keyword evidence="2 6" id="KW-0808">Transferase</keyword>
<dbReference type="Proteomes" id="UP000094487">
    <property type="component" value="Unassembled WGS sequence"/>
</dbReference>
<feature type="domain" description="DNA methylase N-4/N-6" evidence="5">
    <location>
        <begin position="8"/>
        <end position="217"/>
    </location>
</feature>
<proteinExistence type="inferred from homology"/>
<organism evidence="6 7">
    <name type="scientific">Sphingomonas turrisvirgatae</name>
    <dbReference type="NCBI Taxonomy" id="1888892"/>
    <lineage>
        <taxon>Bacteria</taxon>
        <taxon>Pseudomonadati</taxon>
        <taxon>Pseudomonadota</taxon>
        <taxon>Alphaproteobacteria</taxon>
        <taxon>Sphingomonadales</taxon>
        <taxon>Sphingomonadaceae</taxon>
        <taxon>Sphingomonas</taxon>
    </lineage>
</organism>
<dbReference type="AlphaFoldDB" id="A0A1E3M081"/>
<evidence type="ECO:0000256" key="2">
    <source>
        <dbReference type="ARBA" id="ARBA00022679"/>
    </source>
</evidence>
<evidence type="ECO:0000256" key="1">
    <source>
        <dbReference type="ARBA" id="ARBA00022603"/>
    </source>
</evidence>
<accession>A0A1E3M081</accession>
<dbReference type="GO" id="GO:0032259">
    <property type="term" value="P:methylation"/>
    <property type="evidence" value="ECO:0007669"/>
    <property type="project" value="UniProtKB-KW"/>
</dbReference>
<dbReference type="InterPro" id="IPR029063">
    <property type="entry name" value="SAM-dependent_MTases_sf"/>
</dbReference>
<dbReference type="Gene3D" id="3.40.50.150">
    <property type="entry name" value="Vaccinia Virus protein VP39"/>
    <property type="match status" value="1"/>
</dbReference>
<dbReference type="GO" id="GO:0008170">
    <property type="term" value="F:N-methyltransferase activity"/>
    <property type="evidence" value="ECO:0007669"/>
    <property type="project" value="InterPro"/>
</dbReference>
<evidence type="ECO:0000256" key="3">
    <source>
        <dbReference type="ARBA" id="ARBA00047942"/>
    </source>
</evidence>